<feature type="transmembrane region" description="Helical" evidence="3">
    <location>
        <begin position="164"/>
        <end position="186"/>
    </location>
</feature>
<feature type="transmembrane region" description="Helical" evidence="3">
    <location>
        <begin position="329"/>
        <end position="346"/>
    </location>
</feature>
<accession>A0A559K0Q4</accession>
<dbReference type="GO" id="GO:0016020">
    <property type="term" value="C:membrane"/>
    <property type="evidence" value="ECO:0007669"/>
    <property type="project" value="TreeGrafter"/>
</dbReference>
<keyword evidence="6" id="KW-1185">Reference proteome</keyword>
<evidence type="ECO:0000313" key="5">
    <source>
        <dbReference type="EMBL" id="TVY05657.1"/>
    </source>
</evidence>
<feature type="transmembrane region" description="Helical" evidence="3">
    <location>
        <begin position="285"/>
        <end position="308"/>
    </location>
</feature>
<keyword evidence="3" id="KW-0472">Membrane</keyword>
<reference evidence="5 6" key="1">
    <citation type="submission" date="2019-07" db="EMBL/GenBank/DDBJ databases">
        <authorList>
            <person name="Kim J."/>
        </authorList>
    </citation>
    <scope>NUCLEOTIDE SEQUENCE [LARGE SCALE GENOMIC DNA]</scope>
    <source>
        <strain evidence="5 6">JC52</strain>
    </source>
</reference>
<sequence>MNIVSWAKYATLNGGVFMNGRYEELDSLRGLAALSVFFGHMYLIFNKTFLSQLLFKFGVFHFAIAGSEAVVLFFVLSGFVLSLPFYSNRQFTYSAYVIRRICRIYIPYIVAVGFAMLLRELFYTGKISGLTDWFNSSWSSDLTLSSLKDHLLLIGTFTSNLDNVVWSLVHEMRISFAFPFIMFLLVRMSWKKGIGLGITLSVLSVVYSYVTKADFIGTELYASLHYTAMFVIGALIAKYRNEISNKILHLHKKLRISLFFIGLILYLYVHPSFVLNKIVHDLHPFYRTVIDTWFVALGASILIIFAITSSRISKILRNAIVKYIGKVSFSLYLSHLVVLLSCVHFLHNRLPLWGICIVVVIVTFIISSAMYYLVEKPAISLGRRLAKSLDKSSQVKNVVNGHAKA</sequence>
<feature type="transmembrane region" description="Helical" evidence="3">
    <location>
        <begin position="104"/>
        <end position="123"/>
    </location>
</feature>
<dbReference type="PANTHER" id="PTHR23028">
    <property type="entry name" value="ACETYLTRANSFERASE"/>
    <property type="match status" value="1"/>
</dbReference>
<feature type="transmembrane region" description="Helical" evidence="3">
    <location>
        <begin position="258"/>
        <end position="279"/>
    </location>
</feature>
<feature type="transmembrane region" description="Helical" evidence="3">
    <location>
        <begin position="57"/>
        <end position="83"/>
    </location>
</feature>
<keyword evidence="5" id="KW-0808">Transferase</keyword>
<evidence type="ECO:0000256" key="2">
    <source>
        <dbReference type="ARBA" id="ARBA00007400"/>
    </source>
</evidence>
<name>A0A559K0Q4_9BACL</name>
<proteinExistence type="inferred from homology"/>
<feature type="domain" description="Acyltransferase 3" evidence="4">
    <location>
        <begin position="23"/>
        <end position="370"/>
    </location>
</feature>
<keyword evidence="5" id="KW-0012">Acyltransferase</keyword>
<comment type="similarity">
    <text evidence="2">Belongs to the acyltransferase 3 family.</text>
</comment>
<gene>
    <name evidence="5" type="ORF">FPZ49_29220</name>
</gene>
<evidence type="ECO:0000259" key="4">
    <source>
        <dbReference type="Pfam" id="PF01757"/>
    </source>
</evidence>
<dbReference type="OrthoDB" id="290051at2"/>
<dbReference type="Proteomes" id="UP000317036">
    <property type="component" value="Unassembled WGS sequence"/>
</dbReference>
<comment type="caution">
    <text evidence="5">The sequence shown here is derived from an EMBL/GenBank/DDBJ whole genome shotgun (WGS) entry which is preliminary data.</text>
</comment>
<organism evidence="5 6">
    <name type="scientific">Paenibacillus cremeus</name>
    <dbReference type="NCBI Taxonomy" id="2163881"/>
    <lineage>
        <taxon>Bacteria</taxon>
        <taxon>Bacillati</taxon>
        <taxon>Bacillota</taxon>
        <taxon>Bacilli</taxon>
        <taxon>Bacillales</taxon>
        <taxon>Paenibacillaceae</taxon>
        <taxon>Paenibacillus</taxon>
    </lineage>
</organism>
<feature type="transmembrane region" description="Helical" evidence="3">
    <location>
        <begin position="28"/>
        <end position="45"/>
    </location>
</feature>
<feature type="transmembrane region" description="Helical" evidence="3">
    <location>
        <begin position="216"/>
        <end position="237"/>
    </location>
</feature>
<evidence type="ECO:0000256" key="1">
    <source>
        <dbReference type="ARBA" id="ARBA00004370"/>
    </source>
</evidence>
<comment type="subcellular location">
    <subcellularLocation>
        <location evidence="1">Membrane</location>
    </subcellularLocation>
</comment>
<dbReference type="GO" id="GO:0009103">
    <property type="term" value="P:lipopolysaccharide biosynthetic process"/>
    <property type="evidence" value="ECO:0007669"/>
    <property type="project" value="TreeGrafter"/>
</dbReference>
<dbReference type="GO" id="GO:0016747">
    <property type="term" value="F:acyltransferase activity, transferring groups other than amino-acyl groups"/>
    <property type="evidence" value="ECO:0007669"/>
    <property type="project" value="InterPro"/>
</dbReference>
<protein>
    <submittedName>
        <fullName evidence="5">Acyltransferase</fullName>
    </submittedName>
</protein>
<dbReference type="PANTHER" id="PTHR23028:SF53">
    <property type="entry name" value="ACYL_TRANSF_3 DOMAIN-CONTAINING PROTEIN"/>
    <property type="match status" value="1"/>
</dbReference>
<evidence type="ECO:0000313" key="6">
    <source>
        <dbReference type="Proteomes" id="UP000317036"/>
    </source>
</evidence>
<feature type="transmembrane region" description="Helical" evidence="3">
    <location>
        <begin position="352"/>
        <end position="374"/>
    </location>
</feature>
<evidence type="ECO:0000256" key="3">
    <source>
        <dbReference type="SAM" id="Phobius"/>
    </source>
</evidence>
<keyword evidence="3" id="KW-1133">Transmembrane helix</keyword>
<dbReference type="EMBL" id="VNJI01000054">
    <property type="protein sequence ID" value="TVY05657.1"/>
    <property type="molecule type" value="Genomic_DNA"/>
</dbReference>
<dbReference type="Pfam" id="PF01757">
    <property type="entry name" value="Acyl_transf_3"/>
    <property type="match status" value="1"/>
</dbReference>
<dbReference type="InterPro" id="IPR050879">
    <property type="entry name" value="Acyltransferase_3"/>
</dbReference>
<feature type="transmembrane region" description="Helical" evidence="3">
    <location>
        <begin position="193"/>
        <end position="210"/>
    </location>
</feature>
<dbReference type="InterPro" id="IPR002656">
    <property type="entry name" value="Acyl_transf_3_dom"/>
</dbReference>
<dbReference type="AlphaFoldDB" id="A0A559K0Q4"/>
<keyword evidence="3" id="KW-0812">Transmembrane</keyword>